<evidence type="ECO:0000256" key="4">
    <source>
        <dbReference type="ARBA" id="ARBA00023134"/>
    </source>
</evidence>
<organism evidence="6">
    <name type="scientific">Lotharella oceanica</name>
    <dbReference type="NCBI Taxonomy" id="641309"/>
    <lineage>
        <taxon>Eukaryota</taxon>
        <taxon>Sar</taxon>
        <taxon>Rhizaria</taxon>
        <taxon>Cercozoa</taxon>
        <taxon>Chlorarachniophyceae</taxon>
        <taxon>Lotharella</taxon>
    </lineage>
</organism>
<dbReference type="Gene3D" id="2.40.30.10">
    <property type="entry name" value="Translation factors"/>
    <property type="match status" value="2"/>
</dbReference>
<dbReference type="GO" id="GO:0005525">
    <property type="term" value="F:GTP binding"/>
    <property type="evidence" value="ECO:0007669"/>
    <property type="project" value="UniProtKB-KW"/>
</dbReference>
<dbReference type="AlphaFoldDB" id="A0A7S2XHG1"/>
<dbReference type="InterPro" id="IPR054696">
    <property type="entry name" value="GTP-eEF1A_C"/>
</dbReference>
<keyword evidence="4" id="KW-0342">GTP-binding</keyword>
<dbReference type="GO" id="GO:0005737">
    <property type="term" value="C:cytoplasm"/>
    <property type="evidence" value="ECO:0007669"/>
    <property type="project" value="UniProtKB-SubCell"/>
</dbReference>
<gene>
    <name evidence="6" type="ORF">LSP00402_LOCUS21963</name>
</gene>
<dbReference type="SUPFAM" id="SSF50465">
    <property type="entry name" value="EF-Tu/eEF-1alpha/eIF2-gamma C-terminal domain"/>
    <property type="match status" value="1"/>
</dbReference>
<dbReference type="InterPro" id="IPR050100">
    <property type="entry name" value="TRAFAC_GTPase_members"/>
</dbReference>
<dbReference type="SUPFAM" id="SSF50447">
    <property type="entry name" value="Translation proteins"/>
    <property type="match status" value="1"/>
</dbReference>
<evidence type="ECO:0000256" key="3">
    <source>
        <dbReference type="ARBA" id="ARBA00022741"/>
    </source>
</evidence>
<accession>A0A7S2XHG1</accession>
<protein>
    <recommendedName>
        <fullName evidence="5">GTP-eEF1A C-terminal domain-containing protein</fullName>
    </recommendedName>
</protein>
<feature type="domain" description="GTP-eEF1A C-terminal" evidence="5">
    <location>
        <begin position="94"/>
        <end position="193"/>
    </location>
</feature>
<name>A0A7S2XHG1_9EUKA</name>
<keyword evidence="2" id="KW-0963">Cytoplasm</keyword>
<sequence length="203" mass="21713">MIVSDVYKASQGSTGGLTLAGKIEAGAIIPKDKILILPQQKVITVKAICTQGKPVAVAKAGDSVELSVKDATDDEVSVGCIACHPAKPLPYVVEFKAKVLTLNYKIPLLAGQNVIVYSLGIGHPAYIHSLESQIDRRSGELIRSKPRCVQRNSAAEILVRTHQPICLDSYSSNPVLGRVSIRRGDETVAYGVVASTVLIKKKK</sequence>
<dbReference type="InterPro" id="IPR009001">
    <property type="entry name" value="Transl_elong_EF1A/Init_IF2_C"/>
</dbReference>
<evidence type="ECO:0000256" key="1">
    <source>
        <dbReference type="ARBA" id="ARBA00004496"/>
    </source>
</evidence>
<comment type="subcellular location">
    <subcellularLocation>
        <location evidence="1">Cytoplasm</location>
    </subcellularLocation>
</comment>
<evidence type="ECO:0000256" key="2">
    <source>
        <dbReference type="ARBA" id="ARBA00022490"/>
    </source>
</evidence>
<evidence type="ECO:0000259" key="5">
    <source>
        <dbReference type="Pfam" id="PF22594"/>
    </source>
</evidence>
<evidence type="ECO:0000313" key="6">
    <source>
        <dbReference type="EMBL" id="CAD9777947.1"/>
    </source>
</evidence>
<dbReference type="Pfam" id="PF22594">
    <property type="entry name" value="GTP-eEF1A_C"/>
    <property type="match status" value="1"/>
</dbReference>
<dbReference type="EMBL" id="HBHP01035675">
    <property type="protein sequence ID" value="CAD9777947.1"/>
    <property type="molecule type" value="Transcribed_RNA"/>
</dbReference>
<dbReference type="PANTHER" id="PTHR23115">
    <property type="entry name" value="TRANSLATION FACTOR"/>
    <property type="match status" value="1"/>
</dbReference>
<proteinExistence type="predicted"/>
<dbReference type="FunFam" id="2.40.30.10:FF:000020">
    <property type="entry name" value="Translation elongation factor EF-1"/>
    <property type="match status" value="1"/>
</dbReference>
<dbReference type="InterPro" id="IPR009000">
    <property type="entry name" value="Transl_B-barrel_sf"/>
</dbReference>
<reference evidence="6" key="1">
    <citation type="submission" date="2021-01" db="EMBL/GenBank/DDBJ databases">
        <authorList>
            <person name="Corre E."/>
            <person name="Pelletier E."/>
            <person name="Niang G."/>
            <person name="Scheremetjew M."/>
            <person name="Finn R."/>
            <person name="Kale V."/>
            <person name="Holt S."/>
            <person name="Cochrane G."/>
            <person name="Meng A."/>
            <person name="Brown T."/>
            <person name="Cohen L."/>
        </authorList>
    </citation>
    <scope>NUCLEOTIDE SEQUENCE</scope>
    <source>
        <strain evidence="6">CCMP622</strain>
    </source>
</reference>
<keyword evidence="3" id="KW-0547">Nucleotide-binding</keyword>